<dbReference type="RefSeq" id="XP_011395079.1">
    <property type="nucleotide sequence ID" value="XM_011396777.1"/>
</dbReference>
<evidence type="ECO:0000256" key="1">
    <source>
        <dbReference type="SAM" id="MobiDB-lite"/>
    </source>
</evidence>
<feature type="region of interest" description="Disordered" evidence="1">
    <location>
        <begin position="65"/>
        <end position="105"/>
    </location>
</feature>
<protein>
    <submittedName>
        <fullName evidence="2">Uncharacterized protein</fullName>
    </submittedName>
</protein>
<gene>
    <name evidence="2" type="ORF">NCU17067</name>
</gene>
<dbReference type="VEuPathDB" id="FungiDB:NCU17067"/>
<name>V5ILW4_NEUCR</name>
<dbReference type="EMBL" id="CM002241">
    <property type="protein sequence ID" value="ESA42119.1"/>
    <property type="molecule type" value="Genomic_DNA"/>
</dbReference>
<evidence type="ECO:0000313" key="2">
    <source>
        <dbReference type="EMBL" id="ESA42119.1"/>
    </source>
</evidence>
<sequence>MFALLTNDSVVNPHTHTFLTSINMGPSQFPRGERGSGGALQVRGSGYLDGRRCSLSPCVLFERRREGPSGARTTRLGNRKMSNGVRRTDQDMNASTVSPDRQELN</sequence>
<dbReference type="KEGG" id="ncr:NCU17067"/>
<proteinExistence type="predicted"/>
<dbReference type="InParanoid" id="V5ILW4"/>
<organism evidence="2 3">
    <name type="scientific">Neurospora crassa (strain ATCC 24698 / 74-OR23-1A / CBS 708.71 / DSM 1257 / FGSC 987)</name>
    <dbReference type="NCBI Taxonomy" id="367110"/>
    <lineage>
        <taxon>Eukaryota</taxon>
        <taxon>Fungi</taxon>
        <taxon>Dikarya</taxon>
        <taxon>Ascomycota</taxon>
        <taxon>Pezizomycotina</taxon>
        <taxon>Sordariomycetes</taxon>
        <taxon>Sordariomycetidae</taxon>
        <taxon>Sordariales</taxon>
        <taxon>Sordariaceae</taxon>
        <taxon>Neurospora</taxon>
    </lineage>
</organism>
<evidence type="ECO:0000313" key="3">
    <source>
        <dbReference type="Proteomes" id="UP000001805"/>
    </source>
</evidence>
<dbReference type="AlphaFoldDB" id="V5ILW4"/>
<accession>V5ILW4</accession>
<dbReference type="Proteomes" id="UP000001805">
    <property type="component" value="Chromosome 5, Linkage Group VI"/>
</dbReference>
<dbReference type="GeneID" id="23569790"/>
<keyword evidence="3" id="KW-1185">Reference proteome</keyword>
<reference evidence="2 3" key="1">
    <citation type="journal article" date="2003" name="Nature">
        <title>The genome sequence of the filamentous fungus Neurospora crassa.</title>
        <authorList>
            <person name="Galagan J.E."/>
            <person name="Calvo S.E."/>
            <person name="Borkovich K.A."/>
            <person name="Selker E.U."/>
            <person name="Read N.D."/>
            <person name="Jaffe D."/>
            <person name="FitzHugh W."/>
            <person name="Ma L.J."/>
            <person name="Smirnov S."/>
            <person name="Purcell S."/>
            <person name="Rehman B."/>
            <person name="Elkins T."/>
            <person name="Engels R."/>
            <person name="Wang S."/>
            <person name="Nielsen C.B."/>
            <person name="Butler J."/>
            <person name="Endrizzi M."/>
            <person name="Qui D."/>
            <person name="Ianakiev P."/>
            <person name="Bell-Pedersen D."/>
            <person name="Nelson M.A."/>
            <person name="Werner-Washburne M."/>
            <person name="Selitrennikoff C.P."/>
            <person name="Kinsey J.A."/>
            <person name="Braun E.L."/>
            <person name="Zelter A."/>
            <person name="Schulte U."/>
            <person name="Kothe G.O."/>
            <person name="Jedd G."/>
            <person name="Mewes W."/>
            <person name="Staben C."/>
            <person name="Marcotte E."/>
            <person name="Greenberg D."/>
            <person name="Roy A."/>
            <person name="Foley K."/>
            <person name="Naylor J."/>
            <person name="Stange-Thomann N."/>
            <person name="Barrett R."/>
            <person name="Gnerre S."/>
            <person name="Kamal M."/>
            <person name="Kamvysselis M."/>
            <person name="Mauceli E."/>
            <person name="Bielke C."/>
            <person name="Rudd S."/>
            <person name="Frishman D."/>
            <person name="Krystofova S."/>
            <person name="Rasmussen C."/>
            <person name="Metzenberg R.L."/>
            <person name="Perkins D.D."/>
            <person name="Kroken S."/>
            <person name="Cogoni C."/>
            <person name="Macino G."/>
            <person name="Catcheside D."/>
            <person name="Li W."/>
            <person name="Pratt R.J."/>
            <person name="Osmani S.A."/>
            <person name="DeSouza C.P."/>
            <person name="Glass L."/>
            <person name="Orbach M.J."/>
            <person name="Berglund J.A."/>
            <person name="Voelker R."/>
            <person name="Yarden O."/>
            <person name="Plamann M."/>
            <person name="Seiler S."/>
            <person name="Dunlap J."/>
            <person name="Radford A."/>
            <person name="Aramayo R."/>
            <person name="Natvig D.O."/>
            <person name="Alex L.A."/>
            <person name="Mannhaupt G."/>
            <person name="Ebbole D.J."/>
            <person name="Freitag M."/>
            <person name="Paulsen I."/>
            <person name="Sachs M.S."/>
            <person name="Lander E.S."/>
            <person name="Nusbaum C."/>
            <person name="Birren B."/>
        </authorList>
    </citation>
    <scope>NUCLEOTIDE SEQUENCE [LARGE SCALE GENOMIC DNA]</scope>
    <source>
        <strain evidence="3">ATCC 24698 / 74-OR23-1A / CBS 708.71 / DSM 1257 / FGSC 987</strain>
    </source>
</reference>